<reference evidence="5" key="1">
    <citation type="submission" date="2021-10" db="EMBL/GenBank/DDBJ databases">
        <title>Tropical sea cucumber genome reveals ecological adaptation and Cuvierian tubules defense mechanism.</title>
        <authorList>
            <person name="Chen T."/>
        </authorList>
    </citation>
    <scope>NUCLEOTIDE SEQUENCE</scope>
    <source>
        <strain evidence="5">Nanhai2018</strain>
        <tissue evidence="5">Muscle</tissue>
    </source>
</reference>
<feature type="region of interest" description="Disordered" evidence="2">
    <location>
        <begin position="71"/>
        <end position="91"/>
    </location>
</feature>
<feature type="compositionally biased region" description="Low complexity" evidence="2">
    <location>
        <begin position="1518"/>
        <end position="1530"/>
    </location>
</feature>
<feature type="compositionally biased region" description="Low complexity" evidence="2">
    <location>
        <begin position="962"/>
        <end position="974"/>
    </location>
</feature>
<evidence type="ECO:0000256" key="1">
    <source>
        <dbReference type="SAM" id="Coils"/>
    </source>
</evidence>
<dbReference type="InterPro" id="IPR036034">
    <property type="entry name" value="PDZ_sf"/>
</dbReference>
<feature type="region of interest" description="Disordered" evidence="2">
    <location>
        <begin position="1038"/>
        <end position="1114"/>
    </location>
</feature>
<feature type="compositionally biased region" description="Low complexity" evidence="2">
    <location>
        <begin position="1078"/>
        <end position="1114"/>
    </location>
</feature>
<dbReference type="SUPFAM" id="SSF52540">
    <property type="entry name" value="P-loop containing nucleoside triphosphate hydrolases"/>
    <property type="match status" value="1"/>
</dbReference>
<dbReference type="GO" id="GO:0005886">
    <property type="term" value="C:plasma membrane"/>
    <property type="evidence" value="ECO:0007669"/>
    <property type="project" value="TreeGrafter"/>
</dbReference>
<feature type="compositionally biased region" description="Polar residues" evidence="2">
    <location>
        <begin position="1501"/>
        <end position="1517"/>
    </location>
</feature>
<feature type="region of interest" description="Disordered" evidence="2">
    <location>
        <begin position="1348"/>
        <end position="1396"/>
    </location>
</feature>
<dbReference type="SUPFAM" id="SSF50044">
    <property type="entry name" value="SH3-domain"/>
    <property type="match status" value="1"/>
</dbReference>
<feature type="compositionally biased region" description="Polar residues" evidence="2">
    <location>
        <begin position="1364"/>
        <end position="1392"/>
    </location>
</feature>
<dbReference type="SMART" id="SM00228">
    <property type="entry name" value="PDZ"/>
    <property type="match status" value="4"/>
</dbReference>
<dbReference type="SUPFAM" id="SSF50156">
    <property type="entry name" value="PDZ domain-like"/>
    <property type="match status" value="4"/>
</dbReference>
<feature type="compositionally biased region" description="Basic and acidic residues" evidence="2">
    <location>
        <begin position="861"/>
        <end position="873"/>
    </location>
</feature>
<dbReference type="Proteomes" id="UP001152320">
    <property type="component" value="Chromosome 20"/>
</dbReference>
<comment type="caution">
    <text evidence="5">The sequence shown here is derived from an EMBL/GenBank/DDBJ whole genome shotgun (WGS) entry which is preliminary data.</text>
</comment>
<feature type="compositionally biased region" description="Polar residues" evidence="2">
    <location>
        <begin position="1285"/>
        <end position="1301"/>
    </location>
</feature>
<dbReference type="SMART" id="SM00072">
    <property type="entry name" value="GuKc"/>
    <property type="match status" value="1"/>
</dbReference>
<dbReference type="OrthoDB" id="10067129at2759"/>
<name>A0A9Q0YLU8_HOLLE</name>
<dbReference type="PANTHER" id="PTHR46360:SF1">
    <property type="entry name" value="DISKS LARGE HOMOLOG 5"/>
    <property type="match status" value="1"/>
</dbReference>
<dbReference type="InterPro" id="IPR027417">
    <property type="entry name" value="P-loop_NTPase"/>
</dbReference>
<feature type="domain" description="PDZ" evidence="4">
    <location>
        <begin position="1570"/>
        <end position="1650"/>
    </location>
</feature>
<dbReference type="InterPro" id="IPR053004">
    <property type="entry name" value="MAGUK_Signaling_Regulators"/>
</dbReference>
<evidence type="ECO:0000259" key="3">
    <source>
        <dbReference type="PROSITE" id="PS50052"/>
    </source>
</evidence>
<feature type="domain" description="Guanylate kinase-like" evidence="3">
    <location>
        <begin position="1806"/>
        <end position="1972"/>
    </location>
</feature>
<feature type="domain" description="PDZ" evidence="4">
    <location>
        <begin position="1417"/>
        <end position="1496"/>
    </location>
</feature>
<dbReference type="InterPro" id="IPR001478">
    <property type="entry name" value="PDZ"/>
</dbReference>
<keyword evidence="1" id="KW-0175">Coiled coil</keyword>
<feature type="domain" description="PDZ" evidence="4">
    <location>
        <begin position="616"/>
        <end position="704"/>
    </location>
</feature>
<feature type="region of interest" description="Disordered" evidence="2">
    <location>
        <begin position="1149"/>
        <end position="1189"/>
    </location>
</feature>
<feature type="coiled-coil region" evidence="1">
    <location>
        <begin position="98"/>
        <end position="188"/>
    </location>
</feature>
<gene>
    <name evidence="5" type="ORF">HOLleu_37423</name>
</gene>
<dbReference type="PROSITE" id="PS50052">
    <property type="entry name" value="GUANYLATE_KINASE_2"/>
    <property type="match status" value="1"/>
</dbReference>
<sequence length="1987" mass="224203">MALSDHTDGKDPNTKDFLEAYALTVPASQQRKINMMKLSLKNSFPFYMLETEGKQGRHDSESQQISRLSLQDARSMEGGRSDVSLTGIESGDHRERNYKELQDLCKNSMQQVEELNKEYSEAVKRTERALKEAECFRNELHSANMSEHQLRGELEETKRELHQAVSERDCLRGEVEDLQQMHKEDSEELKKLWHQNKEFMRQPNSSDILQKMYDTAHEKIKDLTENLQTLKIRYDQLASDRKGLVSKTERYEEEMSSLQLQMETQRKEKANIHGQFVSCQQKYMTVMRDYKMIQKERDEALKRVQILQQEQSNILADYNQMRAHKKDLENKLKWTEEQRRAVVDEYSTVMGERDVVHKEIDKLQNDLQLEEQKRREAEKVIQMLRQELDLQTHRLNDSRQEHDLALRDMDSLSERYQDMLNNTMMAEQERDTALKDFEKFKEQRDVARQERTEALAQRDMLLLKYYDAEKQQKTISDERNMANRDVEQMRRQLDSLQRDLKEALQETVKAKHMRDWAFKERDKVVQERESIRTLSDQMRKERDLTVNKLAESLRKVDDMENQRNKSVKDLQEIRDKMQTQSEREARMRQLIAQHSRDSAIDADSLEWETENVELDPLQLLNENVDISNAGFDIAECPDHMFFPEDCSIFVTKVEKGSPAHGKLRVNDCLVRVNDIDLSSATKQGAVQALTNSSQGVLHLVVKRRRSHACKLVPLKLDNSRGNPLVLENGVFVSRVSSGSQSLRELGVVPGDRIVMVNNTPMENKSVREVESLLESCQNPVNVTVMRLSIASMSAIPTSISPTVDSFRSQDVSSCRSSMSALLSTGENSEGENRGETASHKEMGVLLNGATEPVMVKVSREASFRSAHSREGSHESNATQGTLKAADWEEMKNQQYQSMTGHVDPSSEDRSPWEKGADFENTVSAGQNASPVENYSHMKQASGDSGLVDKRSERVSLPQGMRQSSDQQKLQQNQSGDTSMGHDRDINFSAFPPDYSRTVTQRRGGKKYSLEKIDYNSTWPKSRGPPEMYITQMGKRNRDTTIPLVSPPSHAPVHKETAVPPKPPSRNSSFHAPLKHQHSSSGSSIHSDSRRNNQASSQQSVGGSVQTPTSVTVSPVAIVRNHPGSGMEEWLTRNAYHNGTKGGTIVTSSKVVKTRKCRGPGSPLTSPPSNRPMSMPPDFDKNYNFVSNSRGKYHREDGYFPPKSSPTQRKNLRPPALHFPSMSNPVSPDSFFPPGNKRNTLSAPAQTHYVIDKHNVPSYIANSKAMNSYPTVVDGLGPYRNFYTMPTTPSRVKQNMGNSITSLPGRRRGSHQSDSSSDFTNPKGESRISLPPGDFDYYSLPFHAIKSKRIHIPGPPSSPNSSTSLDKASSLNSGRSSPTSPSIPENTSESSHSGLALNVPETGVVVTPQGSGQNDVRLIEIQKSNEQLGFAIMEGVKEGIFVRSVTPNSLASESKMCYGDQILEFNGINLRQATKSQAASIMSQGGNAVNILVQYNPDKINDQSNSTDGDSISRGSTRSGSLGPSSPIPSSKRPQSDLISVDGTITPPTPRASRFYENLPNDDMHGGEVRQIYLKNNNSRLGVIVSGGNAVGIFVSEILPDGLAARHNGLRRGDQILEYNDMSFKMMTAEQATLELQKPSEYFRLIVQYNITKYNSVQGLNGDAVYIRALVDFTGKLEEQLSFKKDDILFVSNTLYNNDLGMWGAHHVDDYGKKTISGCIPSKSSLAMQLFLRPSVSEERLEESVRSSRKTSLGKRGSSFFRRRKAARSNSKDSRDFSEGSISDVPIHDEADIPTYQRVERLDIRIKRPVVLLGPHTDKVASKLVDESPDKFSRVPESKRASVQDLDRDMAGNIFLDGQQPEGFYECIPTQAIKDICEGGSHCILDGVSPAICKRLNKSNLYPIIIFMKFKNIKQIREQKDPHFLREKVNNKQAKDMFERAHQIEQEFRSMFTETIAGGNLASMCTRLKEIIDREQKKVTWIPSSLPL</sequence>
<keyword evidence="6" id="KW-1185">Reference proteome</keyword>
<dbReference type="InterPro" id="IPR008145">
    <property type="entry name" value="GK/Ca_channel_bsu"/>
</dbReference>
<feature type="coiled-coil region" evidence="1">
    <location>
        <begin position="213"/>
        <end position="513"/>
    </location>
</feature>
<dbReference type="Gene3D" id="2.30.42.10">
    <property type="match status" value="4"/>
</dbReference>
<organism evidence="5 6">
    <name type="scientific">Holothuria leucospilota</name>
    <name type="common">Black long sea cucumber</name>
    <name type="synonym">Mertensiothuria leucospilota</name>
    <dbReference type="NCBI Taxonomy" id="206669"/>
    <lineage>
        <taxon>Eukaryota</taxon>
        <taxon>Metazoa</taxon>
        <taxon>Echinodermata</taxon>
        <taxon>Eleutherozoa</taxon>
        <taxon>Echinozoa</taxon>
        <taxon>Holothuroidea</taxon>
        <taxon>Aspidochirotacea</taxon>
        <taxon>Aspidochirotida</taxon>
        <taxon>Holothuriidae</taxon>
        <taxon>Holothuria</taxon>
    </lineage>
</organism>
<feature type="region of interest" description="Disordered" evidence="2">
    <location>
        <begin position="817"/>
        <end position="846"/>
    </location>
</feature>
<feature type="compositionally biased region" description="Basic and acidic residues" evidence="2">
    <location>
        <begin position="830"/>
        <end position="842"/>
    </location>
</feature>
<feature type="region of interest" description="Disordered" evidence="2">
    <location>
        <begin position="1498"/>
        <end position="1552"/>
    </location>
</feature>
<dbReference type="PROSITE" id="PS50106">
    <property type="entry name" value="PDZ"/>
    <property type="match status" value="4"/>
</dbReference>
<dbReference type="PANTHER" id="PTHR46360">
    <property type="entry name" value="DISKS LARGE HOMOLOG 5"/>
    <property type="match status" value="1"/>
</dbReference>
<evidence type="ECO:0000313" key="5">
    <source>
        <dbReference type="EMBL" id="KAJ8022512.1"/>
    </source>
</evidence>
<accession>A0A9Q0YLU8</accession>
<evidence type="ECO:0000313" key="6">
    <source>
        <dbReference type="Proteomes" id="UP001152320"/>
    </source>
</evidence>
<feature type="region of interest" description="Disordered" evidence="2">
    <location>
        <begin position="861"/>
        <end position="882"/>
    </location>
</feature>
<feature type="compositionally biased region" description="Polar residues" evidence="2">
    <location>
        <begin position="920"/>
        <end position="942"/>
    </location>
</feature>
<proteinExistence type="predicted"/>
<protein>
    <submittedName>
        <fullName evidence="5">Disks large-like 5</fullName>
    </submittedName>
</protein>
<feature type="region of interest" description="Disordered" evidence="2">
    <location>
        <begin position="1755"/>
        <end position="1783"/>
    </location>
</feature>
<dbReference type="GO" id="GO:0035331">
    <property type="term" value="P:negative regulation of hippo signaling"/>
    <property type="evidence" value="ECO:0007669"/>
    <property type="project" value="TreeGrafter"/>
</dbReference>
<feature type="region of interest" description="Disordered" evidence="2">
    <location>
        <begin position="894"/>
        <end position="1003"/>
    </location>
</feature>
<evidence type="ECO:0000259" key="4">
    <source>
        <dbReference type="PROSITE" id="PS50106"/>
    </source>
</evidence>
<dbReference type="Gene3D" id="3.40.50.300">
    <property type="entry name" value="P-loop containing nucleotide triphosphate hydrolases"/>
    <property type="match status" value="1"/>
</dbReference>
<evidence type="ECO:0000256" key="2">
    <source>
        <dbReference type="SAM" id="MobiDB-lite"/>
    </source>
</evidence>
<dbReference type="EMBL" id="JAIZAY010000020">
    <property type="protein sequence ID" value="KAJ8022512.1"/>
    <property type="molecule type" value="Genomic_DNA"/>
</dbReference>
<dbReference type="InterPro" id="IPR008144">
    <property type="entry name" value="Guanylate_kin-like_dom"/>
</dbReference>
<dbReference type="Gene3D" id="2.30.30.40">
    <property type="entry name" value="SH3 Domains"/>
    <property type="match status" value="1"/>
</dbReference>
<dbReference type="Pfam" id="PF00595">
    <property type="entry name" value="PDZ"/>
    <property type="match status" value="4"/>
</dbReference>
<feature type="compositionally biased region" description="Basic and acidic residues" evidence="2">
    <location>
        <begin position="904"/>
        <end position="917"/>
    </location>
</feature>
<feature type="domain" description="PDZ" evidence="4">
    <location>
        <begin position="698"/>
        <end position="788"/>
    </location>
</feature>
<dbReference type="InterPro" id="IPR036028">
    <property type="entry name" value="SH3-like_dom_sf"/>
</dbReference>
<feature type="region of interest" description="Disordered" evidence="2">
    <location>
        <begin position="1285"/>
        <end position="1329"/>
    </location>
</feature>